<dbReference type="STRING" id="1324314.BVG16_25035"/>
<evidence type="ECO:0000256" key="2">
    <source>
        <dbReference type="ARBA" id="ARBA00022729"/>
    </source>
</evidence>
<proteinExistence type="inferred from homology"/>
<evidence type="ECO:0000256" key="3">
    <source>
        <dbReference type="ARBA" id="ARBA00022801"/>
    </source>
</evidence>
<evidence type="ECO:0000256" key="5">
    <source>
        <dbReference type="SAM" id="SignalP"/>
    </source>
</evidence>
<keyword evidence="3" id="KW-0378">Hydrolase</keyword>
<dbReference type="InterPro" id="IPR017853">
    <property type="entry name" value="GH"/>
</dbReference>
<evidence type="ECO:0000256" key="1">
    <source>
        <dbReference type="ARBA" id="ARBA00009743"/>
    </source>
</evidence>
<feature type="chain" id="PRO_5012301061" evidence="5">
    <location>
        <begin position="30"/>
        <end position="1031"/>
    </location>
</feature>
<dbReference type="Gene3D" id="2.60.40.1180">
    <property type="entry name" value="Golgi alpha-mannosidase II"/>
    <property type="match status" value="1"/>
</dbReference>
<organism evidence="7 8">
    <name type="scientific">Paenibacillus selenitireducens</name>
    <dbReference type="NCBI Taxonomy" id="1324314"/>
    <lineage>
        <taxon>Bacteria</taxon>
        <taxon>Bacillati</taxon>
        <taxon>Bacillota</taxon>
        <taxon>Bacilli</taxon>
        <taxon>Bacillales</taxon>
        <taxon>Paenibacillaceae</taxon>
        <taxon>Paenibacillus</taxon>
    </lineage>
</organism>
<dbReference type="SUPFAM" id="SSF51011">
    <property type="entry name" value="Glycosyl hydrolase domain"/>
    <property type="match status" value="1"/>
</dbReference>
<dbReference type="InterPro" id="IPR013780">
    <property type="entry name" value="Glyco_hydro_b"/>
</dbReference>
<dbReference type="GO" id="GO:0004553">
    <property type="term" value="F:hydrolase activity, hydrolyzing O-glycosyl compounds"/>
    <property type="evidence" value="ECO:0007669"/>
    <property type="project" value="InterPro"/>
</dbReference>
<dbReference type="Gene3D" id="2.60.120.260">
    <property type="entry name" value="Galactose-binding domain-like"/>
    <property type="match status" value="1"/>
</dbReference>
<keyword evidence="2 5" id="KW-0732">Signal</keyword>
<dbReference type="GO" id="GO:0005975">
    <property type="term" value="P:carbohydrate metabolic process"/>
    <property type="evidence" value="ECO:0007669"/>
    <property type="project" value="InterPro"/>
</dbReference>
<dbReference type="Pfam" id="PF17801">
    <property type="entry name" value="Melibiase_C"/>
    <property type="match status" value="1"/>
</dbReference>
<dbReference type="OrthoDB" id="1031955at2"/>
<dbReference type="RefSeq" id="WP_078501945.1">
    <property type="nucleotide sequence ID" value="NZ_MSZX01000012.1"/>
</dbReference>
<dbReference type="PANTHER" id="PTHR11452:SF75">
    <property type="entry name" value="ALPHA-GALACTOSIDASE MEL1"/>
    <property type="match status" value="1"/>
</dbReference>
<dbReference type="Gene3D" id="3.20.20.70">
    <property type="entry name" value="Aldolase class I"/>
    <property type="match status" value="1"/>
</dbReference>
<evidence type="ECO:0000313" key="8">
    <source>
        <dbReference type="Proteomes" id="UP000190188"/>
    </source>
</evidence>
<evidence type="ECO:0000256" key="4">
    <source>
        <dbReference type="ARBA" id="ARBA00023295"/>
    </source>
</evidence>
<dbReference type="InterPro" id="IPR002241">
    <property type="entry name" value="Glyco_hydro_27"/>
</dbReference>
<dbReference type="SUPFAM" id="SSF51445">
    <property type="entry name" value="(Trans)glycosidases"/>
    <property type="match status" value="1"/>
</dbReference>
<evidence type="ECO:0000313" key="7">
    <source>
        <dbReference type="EMBL" id="OPA74026.1"/>
    </source>
</evidence>
<keyword evidence="8" id="KW-1185">Reference proteome</keyword>
<evidence type="ECO:0000259" key="6">
    <source>
        <dbReference type="PROSITE" id="PS50022"/>
    </source>
</evidence>
<dbReference type="EMBL" id="MSZX01000012">
    <property type="protein sequence ID" value="OPA74026.1"/>
    <property type="molecule type" value="Genomic_DNA"/>
</dbReference>
<dbReference type="PROSITE" id="PS50022">
    <property type="entry name" value="FA58C_3"/>
    <property type="match status" value="1"/>
</dbReference>
<dbReference type="InterPro" id="IPR000421">
    <property type="entry name" value="FA58C"/>
</dbReference>
<dbReference type="InterPro" id="IPR041233">
    <property type="entry name" value="Melibiase_C"/>
</dbReference>
<dbReference type="InterPro" id="IPR013785">
    <property type="entry name" value="Aldolase_TIM"/>
</dbReference>
<reference evidence="7 8" key="1">
    <citation type="submission" date="2017-01" db="EMBL/GenBank/DDBJ databases">
        <title>Genome analysis of Paenibacillus selenitrireducens ES3-24.</title>
        <authorList>
            <person name="Xu D."/>
            <person name="Yao R."/>
            <person name="Zheng S."/>
        </authorList>
    </citation>
    <scope>NUCLEOTIDE SEQUENCE [LARGE SCALE GENOMIC DNA]</scope>
    <source>
        <strain evidence="7 8">ES3-24</strain>
    </source>
</reference>
<comment type="caution">
    <text evidence="7">The sequence shown here is derived from an EMBL/GenBank/DDBJ whole genome shotgun (WGS) entry which is preliminary data.</text>
</comment>
<name>A0A1T2X2T2_9BACL</name>
<dbReference type="Pfam" id="PF00754">
    <property type="entry name" value="F5_F8_type_C"/>
    <property type="match status" value="1"/>
</dbReference>
<accession>A0A1T2X2T2</accession>
<gene>
    <name evidence="7" type="ORF">BVG16_25035</name>
</gene>
<dbReference type="PANTHER" id="PTHR11452">
    <property type="entry name" value="ALPHA-GALACTOSIDASE/ALPHA-N-ACETYLGALACTOSAMINIDASE"/>
    <property type="match status" value="1"/>
</dbReference>
<dbReference type="Proteomes" id="UP000190188">
    <property type="component" value="Unassembled WGS sequence"/>
</dbReference>
<sequence length="1031" mass="115246">MINRIRTRHLAVLLVMVLGSSLWPGWSAAASASLESEALFTKKNNIVQATNGKYQITYDLSTGTGDFSWSGTTLIQKFHSDAKAAGSDQRLSSLDAVTRTASWQDLKDEPYGKKGKRLTIVNTLASGATLDVNFYMYPKVSYVLMDMQVHDENGQTIEILEPVSADNLDIGAGTDKRIFTTPYTNNFDFGVAPVDQFGKSQNGADRFHGEELKWEKFNGISHWVASMFDNEGKQGFVAGAATVQQWKSSQKLGEATTKNGALSSFSMYNWGGSQHGTAVTSDKFFLGYYDDYQQGLEEYGSVYNMGEPHMKWEGEVPMGYNTFYSHDSYATAEAMYPMVDYVAEHLKPLGYQYFNLDGGFQPEGGIAFEQAMTKFADYVHTKGLKVGGYLTPFTIYEGWLDLPVEGTNLTHRDICLRDEQGNLIKTYLNTYALDMTHPVAQQVVKRNVDNYIQWGYDYLKLDFIDMGMYEGKHYDPTVNGVQNYRIGLGIIRDAVLAADRPIYINESIAPLLPAAFAHGRRAACDTSLGVASYSGIERQAMNSAASWWTNGTLYAYNDPDMYIPEYVIQGFWNKYGQSDAKLLATTVALGGGHWLLGDNLPFIADDRWKWVENRDLLALVKQGNAAKPVSMSNFYHQEEHAPAVIYTSDAEGNRIVGLSNWTTEAQELTVQLEDIGLKPNQKYNLTELYSENSLGTATGSLSYKLPAKGTAIIRIAKGKGTASEEGSKNLALGKPVQASSTWADSGYEAARITDGDAATRWSAADGQLNDQWVEVDFGQNTELNQVVIKEFRDPNFKIATYSLQYWDGANFKDITKGFMIGDNRTFTFPTLTTSKIRLMIKTSYGIPSIYEIEAYRTKDTVGSRIDQDSSHADYAYYSDIRANTQRMQVFTLNHADLPKLDIYIYESYKNAVPKDAYYFDLVTLDEDNNPVDTLFSASLSPYNIPGSVSPYSIYPKLKGLDVTKKYGLILKSPKSEYTDSTDNNYGFAYSDQNPYANGFARLSLDGGRTWVNEDQRDLLFTLYTADSWDRQ</sequence>
<dbReference type="AlphaFoldDB" id="A0A1T2X2T2"/>
<feature type="signal peptide" evidence="5">
    <location>
        <begin position="1"/>
        <end position="29"/>
    </location>
</feature>
<keyword evidence="4" id="KW-0326">Glycosidase</keyword>
<dbReference type="InterPro" id="IPR008979">
    <property type="entry name" value="Galactose-bd-like_sf"/>
</dbReference>
<dbReference type="SUPFAM" id="SSF49785">
    <property type="entry name" value="Galactose-binding domain-like"/>
    <property type="match status" value="1"/>
</dbReference>
<feature type="domain" description="F5/8 type C" evidence="6">
    <location>
        <begin position="720"/>
        <end position="857"/>
    </location>
</feature>
<comment type="similarity">
    <text evidence="1">Belongs to the glycosyl hydrolase 27 family.</text>
</comment>
<protein>
    <submittedName>
        <fullName evidence="7">Coagulation factor 5/8 type domain-containing protein</fullName>
    </submittedName>
</protein>